<evidence type="ECO:0000259" key="3">
    <source>
        <dbReference type="PROSITE" id="PS50894"/>
    </source>
</evidence>
<dbReference type="InterPro" id="IPR036641">
    <property type="entry name" value="HPT_dom_sf"/>
</dbReference>
<dbReference type="PROSITE" id="PS50894">
    <property type="entry name" value="HPT"/>
    <property type="match status" value="1"/>
</dbReference>
<protein>
    <submittedName>
        <fullName evidence="4">Hpt domain-containing protein</fullName>
    </submittedName>
</protein>
<keyword evidence="1" id="KW-0902">Two-component regulatory system</keyword>
<dbReference type="SMART" id="SM00073">
    <property type="entry name" value="HPT"/>
    <property type="match status" value="1"/>
</dbReference>
<name>A0AAU7F8V9_9NEIS</name>
<dbReference type="AlphaFoldDB" id="A0AAU7F8V9"/>
<evidence type="ECO:0000256" key="1">
    <source>
        <dbReference type="ARBA" id="ARBA00023012"/>
    </source>
</evidence>
<organism evidence="4">
    <name type="scientific">Chitinibacter mangrovi</name>
    <dbReference type="NCBI Taxonomy" id="3153927"/>
    <lineage>
        <taxon>Bacteria</taxon>
        <taxon>Pseudomonadati</taxon>
        <taxon>Pseudomonadota</taxon>
        <taxon>Betaproteobacteria</taxon>
        <taxon>Neisseriales</taxon>
        <taxon>Chitinibacteraceae</taxon>
        <taxon>Chitinibacter</taxon>
    </lineage>
</organism>
<gene>
    <name evidence="4" type="ORF">ABHF33_15015</name>
</gene>
<sequence>MGEDLTVALKRELLEIDVMFDELQRAVGMDMRDELLALFFPTMHECLAGLRLAIPADDWAAMLAFAHKLKGASGQLGAAQISAFSRTIEQAARAQVQNEAAQAFAELDALCLALEQHLAQMPG</sequence>
<dbReference type="GO" id="GO:0004672">
    <property type="term" value="F:protein kinase activity"/>
    <property type="evidence" value="ECO:0007669"/>
    <property type="project" value="UniProtKB-ARBA"/>
</dbReference>
<dbReference type="InterPro" id="IPR008207">
    <property type="entry name" value="Sig_transdc_His_kin_Hpt_dom"/>
</dbReference>
<dbReference type="GO" id="GO:0000160">
    <property type="term" value="P:phosphorelay signal transduction system"/>
    <property type="evidence" value="ECO:0007669"/>
    <property type="project" value="UniProtKB-KW"/>
</dbReference>
<feature type="domain" description="HPt" evidence="3">
    <location>
        <begin position="28"/>
        <end position="123"/>
    </location>
</feature>
<keyword evidence="2" id="KW-0597">Phosphoprotein</keyword>
<dbReference type="RefSeq" id="WP_348944705.1">
    <property type="nucleotide sequence ID" value="NZ_CP157355.1"/>
</dbReference>
<feature type="modified residue" description="Phosphohistidine" evidence="2">
    <location>
        <position position="67"/>
    </location>
</feature>
<evidence type="ECO:0000256" key="2">
    <source>
        <dbReference type="PROSITE-ProRule" id="PRU00110"/>
    </source>
</evidence>
<dbReference type="CDD" id="cd00088">
    <property type="entry name" value="HPT"/>
    <property type="match status" value="1"/>
</dbReference>
<evidence type="ECO:0000313" key="4">
    <source>
        <dbReference type="EMBL" id="XBM00349.1"/>
    </source>
</evidence>
<dbReference type="KEGG" id="cmav:ABHF33_15015"/>
<proteinExistence type="predicted"/>
<dbReference type="SUPFAM" id="SSF47226">
    <property type="entry name" value="Histidine-containing phosphotransfer domain, HPT domain"/>
    <property type="match status" value="1"/>
</dbReference>
<dbReference type="EMBL" id="CP157355">
    <property type="protein sequence ID" value="XBM00349.1"/>
    <property type="molecule type" value="Genomic_DNA"/>
</dbReference>
<accession>A0AAU7F8V9</accession>
<dbReference type="Gene3D" id="1.20.120.160">
    <property type="entry name" value="HPT domain"/>
    <property type="match status" value="1"/>
</dbReference>
<dbReference type="Pfam" id="PF01627">
    <property type="entry name" value="Hpt"/>
    <property type="match status" value="1"/>
</dbReference>
<reference evidence="4" key="1">
    <citation type="submission" date="2024-05" db="EMBL/GenBank/DDBJ databases">
        <authorList>
            <person name="Yang L."/>
            <person name="Pan L."/>
        </authorList>
    </citation>
    <scope>NUCLEOTIDE SEQUENCE</scope>
    <source>
        <strain evidence="4">FCG-7</strain>
    </source>
</reference>